<organism evidence="2 3">
    <name type="scientific">Mortierella alpina</name>
    <name type="common">Oleaginous fungus</name>
    <name type="synonym">Mortierella renispora</name>
    <dbReference type="NCBI Taxonomy" id="64518"/>
    <lineage>
        <taxon>Eukaryota</taxon>
        <taxon>Fungi</taxon>
        <taxon>Fungi incertae sedis</taxon>
        <taxon>Mucoromycota</taxon>
        <taxon>Mortierellomycotina</taxon>
        <taxon>Mortierellomycetes</taxon>
        <taxon>Mortierellales</taxon>
        <taxon>Mortierellaceae</taxon>
        <taxon>Mortierella</taxon>
    </lineage>
</organism>
<protein>
    <submittedName>
        <fullName evidence="2">Uncharacterized protein</fullName>
    </submittedName>
</protein>
<proteinExistence type="predicted"/>
<gene>
    <name evidence="2" type="ORF">KVV02_002521</name>
</gene>
<evidence type="ECO:0000313" key="3">
    <source>
        <dbReference type="Proteomes" id="UP000717515"/>
    </source>
</evidence>
<feature type="region of interest" description="Disordered" evidence="1">
    <location>
        <begin position="167"/>
        <end position="247"/>
    </location>
</feature>
<sequence>MSGSRVHCVRVRRVLGRKHQLHRRENRSSSMYESTTASEEDLYHHAKQTDSAWTLSSSSSRSEFQESHYTSTRTISGYHRHNLAKDRRLAPTQTAEHYTDGLCNMLSGGGASPFAAGYSASHYRLQDGPLLLPLPPAVERIDMAGSPFSPFSPCEAYQGIEPLPRQRHMRSGQNVGNARAHSSGGGGSGGGGGSDGSGVAGGDPQPGGGDTADGAEPSEYTFRRRNAIVEGSDDAPKSDDFPNTSPK</sequence>
<reference evidence="2" key="1">
    <citation type="submission" date="2021-07" db="EMBL/GenBank/DDBJ databases">
        <title>Draft genome of Mortierella alpina, strain LL118, isolated from an aspen leaf litter sample.</title>
        <authorList>
            <person name="Yang S."/>
            <person name="Vinatzer B.A."/>
        </authorList>
    </citation>
    <scope>NUCLEOTIDE SEQUENCE</scope>
    <source>
        <strain evidence="2">LL118</strain>
    </source>
</reference>
<accession>A0A9P8CXT1</accession>
<feature type="region of interest" description="Disordered" evidence="1">
    <location>
        <begin position="18"/>
        <end position="41"/>
    </location>
</feature>
<dbReference type="Proteomes" id="UP000717515">
    <property type="component" value="Unassembled WGS sequence"/>
</dbReference>
<evidence type="ECO:0000256" key="1">
    <source>
        <dbReference type="SAM" id="MobiDB-lite"/>
    </source>
</evidence>
<feature type="compositionally biased region" description="Gly residues" evidence="1">
    <location>
        <begin position="183"/>
        <end position="211"/>
    </location>
</feature>
<dbReference type="AlphaFoldDB" id="A0A9P8CXT1"/>
<name>A0A9P8CXT1_MORAP</name>
<comment type="caution">
    <text evidence="2">The sequence shown here is derived from an EMBL/GenBank/DDBJ whole genome shotgun (WGS) entry which is preliminary data.</text>
</comment>
<feature type="compositionally biased region" description="Polar residues" evidence="1">
    <location>
        <begin position="28"/>
        <end position="37"/>
    </location>
</feature>
<dbReference type="EMBL" id="JAIFTL010000058">
    <property type="protein sequence ID" value="KAG9324743.1"/>
    <property type="molecule type" value="Genomic_DNA"/>
</dbReference>
<evidence type="ECO:0000313" key="2">
    <source>
        <dbReference type="EMBL" id="KAG9324743.1"/>
    </source>
</evidence>